<name>A0A4Y0BHH8_ANOFN</name>
<accession>A0A4Y0BHH8</accession>
<dbReference type="STRING" id="62324.A0A4Y0BHH8"/>
<proteinExistence type="predicted"/>
<dbReference type="EnsemblMetazoa" id="AFUN019489-RA">
    <property type="protein sequence ID" value="AFUN019489-PA"/>
    <property type="gene ID" value="AFUN019489"/>
</dbReference>
<protein>
    <submittedName>
        <fullName evidence="1">Uncharacterized protein</fullName>
    </submittedName>
</protein>
<dbReference type="VEuPathDB" id="VectorBase:AFUN019489"/>
<dbReference type="AlphaFoldDB" id="A0A4Y0BHH8"/>
<organism evidence="1">
    <name type="scientific">Anopheles funestus</name>
    <name type="common">African malaria mosquito</name>
    <dbReference type="NCBI Taxonomy" id="62324"/>
    <lineage>
        <taxon>Eukaryota</taxon>
        <taxon>Metazoa</taxon>
        <taxon>Ecdysozoa</taxon>
        <taxon>Arthropoda</taxon>
        <taxon>Hexapoda</taxon>
        <taxon>Insecta</taxon>
        <taxon>Pterygota</taxon>
        <taxon>Neoptera</taxon>
        <taxon>Endopterygota</taxon>
        <taxon>Diptera</taxon>
        <taxon>Nematocera</taxon>
        <taxon>Culicoidea</taxon>
        <taxon>Culicidae</taxon>
        <taxon>Anophelinae</taxon>
        <taxon>Anopheles</taxon>
    </lineage>
</organism>
<dbReference type="VEuPathDB" id="VectorBase:AFUN2_002092"/>
<reference evidence="1" key="1">
    <citation type="submission" date="2020-05" db="UniProtKB">
        <authorList>
            <consortium name="EnsemblMetazoa"/>
        </authorList>
    </citation>
    <scope>IDENTIFICATION</scope>
    <source>
        <strain evidence="1">FUMOZ</strain>
    </source>
</reference>
<sequence length="195" mass="21533">MRQYTAPASPVRYDPVMINSQQQAPSENPTSLKEYETQVLAMAVPLADEGDDLQLDFSAKNHAFSLDNVSYITHKENGQHSPTNSDATTAVVGTLQRNNNNNTKNNNNLNINNRQNTLNRTLEMNRNNYLNPLVSGGGGNGTVPGTLTLGRIKSERNNYINGYGDTLNRNNLTMAQNNTFNTLGRNQRNINHVAA</sequence>
<evidence type="ECO:0000313" key="1">
    <source>
        <dbReference type="EnsemblMetazoa" id="AFUN019489-PA"/>
    </source>
</evidence>